<evidence type="ECO:0000313" key="2">
    <source>
        <dbReference type="Proteomes" id="UP001431784"/>
    </source>
</evidence>
<dbReference type="Proteomes" id="UP001431784">
    <property type="component" value="Unassembled WGS sequence"/>
</dbReference>
<gene>
    <name evidence="1" type="ORF">PUT78_21485</name>
</gene>
<organism evidence="1 2">
    <name type="scientific">Roseinatronobacter alkalisoli</name>
    <dbReference type="NCBI Taxonomy" id="3028235"/>
    <lineage>
        <taxon>Bacteria</taxon>
        <taxon>Pseudomonadati</taxon>
        <taxon>Pseudomonadota</taxon>
        <taxon>Alphaproteobacteria</taxon>
        <taxon>Rhodobacterales</taxon>
        <taxon>Paracoccaceae</taxon>
        <taxon>Roseinatronobacter</taxon>
    </lineage>
</organism>
<accession>A0ABT5TGZ6</accession>
<keyword evidence="2" id="KW-1185">Reference proteome</keyword>
<comment type="caution">
    <text evidence="1">The sequence shown here is derived from an EMBL/GenBank/DDBJ whole genome shotgun (WGS) entry which is preliminary data.</text>
</comment>
<reference evidence="1" key="1">
    <citation type="submission" date="2023-02" db="EMBL/GenBank/DDBJ databases">
        <title>Description of Roseinatronobacter alkalisoli sp. nov., an alkaliphilic bacerium isolated from soda soil.</title>
        <authorList>
            <person name="Wei W."/>
        </authorList>
    </citation>
    <scope>NUCLEOTIDE SEQUENCE</scope>
    <source>
        <strain evidence="1">HJB301</strain>
    </source>
</reference>
<evidence type="ECO:0000313" key="1">
    <source>
        <dbReference type="EMBL" id="MDD7973636.1"/>
    </source>
</evidence>
<dbReference type="RefSeq" id="WP_274354302.1">
    <property type="nucleotide sequence ID" value="NZ_JAQZSM010000044.1"/>
</dbReference>
<proteinExistence type="predicted"/>
<sequence length="484" mass="53270">MQIDLATLELERAVRQEDHAAVLQQIDRMRDLSASAGEGEILFFEAEAALALIDFDRAEAALIRFAATVGRGSELYPAALELILDIPRLRDEQAARVAAEAEAERRRQAALEREQARLAAARAAQRRDAVLAARRAEERRVLASRETVRTVRFILHGRYSGNLYALPPVTTLQEPLTNQERDWVSRLLGQREQRYIDAAALQRILSPPFRPARYGVPTGAGVEVHGDWVSSRISNGHCRIETQARSFPEGSQYVHPRMFFDLGPSIADGSLVFALLTPVQFRGDRPISVRVDDTSFPAVLHDNGNVTPAQGSDWSAVTRSIRAGQQIEISGTDRYTDSAVRIGFSAIGFTRAFLHMAAACNRSDQTARYLGDGSAPAIGTTTLPRTGALREGPPTLLPDTCLLVVAARRSMEEVNSYIRGMQARDRQNARAFGSPNGWIAIAIGTLTRSTALDEVARMVRSGRVPDDAYCTLGAHFLREFSVPR</sequence>
<name>A0ABT5TGZ6_9RHOB</name>
<protein>
    <submittedName>
        <fullName evidence="1">Uncharacterized protein</fullName>
    </submittedName>
</protein>
<dbReference type="EMBL" id="JAQZSM010000044">
    <property type="protein sequence ID" value="MDD7973636.1"/>
    <property type="molecule type" value="Genomic_DNA"/>
</dbReference>